<organism evidence="3">
    <name type="scientific">Soboliphyme baturini</name>
    <dbReference type="NCBI Taxonomy" id="241478"/>
    <lineage>
        <taxon>Eukaryota</taxon>
        <taxon>Metazoa</taxon>
        <taxon>Ecdysozoa</taxon>
        <taxon>Nematoda</taxon>
        <taxon>Enoplea</taxon>
        <taxon>Dorylaimia</taxon>
        <taxon>Dioctophymatida</taxon>
        <taxon>Dioctophymatoidea</taxon>
        <taxon>Soboliphymatidae</taxon>
        <taxon>Soboliphyme</taxon>
    </lineage>
</organism>
<name>A0A183J2F6_9BILA</name>
<dbReference type="Proteomes" id="UP000270296">
    <property type="component" value="Unassembled WGS sequence"/>
</dbReference>
<proteinExistence type="predicted"/>
<dbReference type="WBParaSite" id="SBAD_0001041001-mRNA-1">
    <property type="protein sequence ID" value="SBAD_0001041001-mRNA-1"/>
    <property type="gene ID" value="SBAD_0001041001"/>
</dbReference>
<gene>
    <name evidence="1" type="ORF">SBAD_LOCUS10054</name>
</gene>
<dbReference type="AlphaFoldDB" id="A0A183J2F6"/>
<evidence type="ECO:0000313" key="2">
    <source>
        <dbReference type="Proteomes" id="UP000270296"/>
    </source>
</evidence>
<reference evidence="1 2" key="2">
    <citation type="submission" date="2018-11" db="EMBL/GenBank/DDBJ databases">
        <authorList>
            <consortium name="Pathogen Informatics"/>
        </authorList>
    </citation>
    <scope>NUCLEOTIDE SEQUENCE [LARGE SCALE GENOMIC DNA]</scope>
</reference>
<sequence length="78" mass="8912">MVLGVLATKVLKNHDERKRNTVIRCTEISMKFEQYKACLRPLFVKEANDDMSLSSATGTQRKRMLQQANQGGKILVSW</sequence>
<dbReference type="EMBL" id="UZAM01013535">
    <property type="protein sequence ID" value="VDP28497.1"/>
    <property type="molecule type" value="Genomic_DNA"/>
</dbReference>
<reference evidence="3" key="1">
    <citation type="submission" date="2016-06" db="UniProtKB">
        <authorList>
            <consortium name="WormBaseParasite"/>
        </authorList>
    </citation>
    <scope>IDENTIFICATION</scope>
</reference>
<evidence type="ECO:0000313" key="3">
    <source>
        <dbReference type="WBParaSite" id="SBAD_0001041001-mRNA-1"/>
    </source>
</evidence>
<protein>
    <submittedName>
        <fullName evidence="1 3">Uncharacterized protein</fullName>
    </submittedName>
</protein>
<keyword evidence="2" id="KW-1185">Reference proteome</keyword>
<accession>A0A183J2F6</accession>
<evidence type="ECO:0000313" key="1">
    <source>
        <dbReference type="EMBL" id="VDP28497.1"/>
    </source>
</evidence>